<dbReference type="Gene3D" id="3.40.50.300">
    <property type="entry name" value="P-loop containing nucleotide triphosphate hydrolases"/>
    <property type="match status" value="1"/>
</dbReference>
<dbReference type="Proteomes" id="UP000526501">
    <property type="component" value="Unassembled WGS sequence"/>
</dbReference>
<dbReference type="EMBL" id="JACHVC010000013">
    <property type="protein sequence ID" value="MBC2607919.1"/>
    <property type="molecule type" value="Genomic_DNA"/>
</dbReference>
<dbReference type="InterPro" id="IPR027417">
    <property type="entry name" value="P-loop_NTPase"/>
</dbReference>
<keyword evidence="6" id="KW-1185">Reference proteome</keyword>
<dbReference type="Pfam" id="PF00005">
    <property type="entry name" value="ABC_tran"/>
    <property type="match status" value="1"/>
</dbReference>
<sequence length="246" mass="27232">MVIIDSVTKKFGEQFVALQDISLTIDEGEFVAIIGPSGCGKTTLLRLVADLEKPTEGEITIEGHAPKEARRQHEIGLAFQRPALIDSRTALKNVEFTLEVAGLEGALDPKALLDSFGLGDFYNYYPHQLSGGMQQRVNIACACVHNPRLLLLDEPFGALDEMTRERMILWMRDIHLANPRTTLLITHSIEEAVLLADRIVVLSAKPGRISEIISIPRDGEIDRTSPTHVRHIAEVRKALHAVMGDE</sequence>
<gene>
    <name evidence="5" type="ORF">H5P27_17830</name>
</gene>
<protein>
    <submittedName>
        <fullName evidence="5">ABC transporter ATP-binding protein</fullName>
    </submittedName>
</protein>
<organism evidence="5 6">
    <name type="scientific">Pelagicoccus albus</name>
    <dbReference type="NCBI Taxonomy" id="415222"/>
    <lineage>
        <taxon>Bacteria</taxon>
        <taxon>Pseudomonadati</taxon>
        <taxon>Verrucomicrobiota</taxon>
        <taxon>Opitutia</taxon>
        <taxon>Puniceicoccales</taxon>
        <taxon>Pelagicoccaceae</taxon>
        <taxon>Pelagicoccus</taxon>
    </lineage>
</organism>
<feature type="domain" description="ABC transporter" evidence="4">
    <location>
        <begin position="2"/>
        <end position="229"/>
    </location>
</feature>
<name>A0A7X1B902_9BACT</name>
<dbReference type="SUPFAM" id="SSF52540">
    <property type="entry name" value="P-loop containing nucleoside triphosphate hydrolases"/>
    <property type="match status" value="1"/>
</dbReference>
<evidence type="ECO:0000256" key="1">
    <source>
        <dbReference type="ARBA" id="ARBA00022448"/>
    </source>
</evidence>
<comment type="caution">
    <text evidence="5">The sequence shown here is derived from an EMBL/GenBank/DDBJ whole genome shotgun (WGS) entry which is preliminary data.</text>
</comment>
<dbReference type="PANTHER" id="PTHR42788">
    <property type="entry name" value="TAURINE IMPORT ATP-BINDING PROTEIN-RELATED"/>
    <property type="match status" value="1"/>
</dbReference>
<dbReference type="GO" id="GO:0005524">
    <property type="term" value="F:ATP binding"/>
    <property type="evidence" value="ECO:0007669"/>
    <property type="project" value="UniProtKB-KW"/>
</dbReference>
<keyword evidence="2" id="KW-0547">Nucleotide-binding</keyword>
<dbReference type="GO" id="GO:0016887">
    <property type="term" value="F:ATP hydrolysis activity"/>
    <property type="evidence" value="ECO:0007669"/>
    <property type="project" value="InterPro"/>
</dbReference>
<dbReference type="InterPro" id="IPR003439">
    <property type="entry name" value="ABC_transporter-like_ATP-bd"/>
</dbReference>
<dbReference type="SMART" id="SM00382">
    <property type="entry name" value="AAA"/>
    <property type="match status" value="1"/>
</dbReference>
<reference evidence="5 6" key="1">
    <citation type="submission" date="2020-07" db="EMBL/GenBank/DDBJ databases">
        <authorList>
            <person name="Feng X."/>
        </authorList>
    </citation>
    <scope>NUCLEOTIDE SEQUENCE [LARGE SCALE GENOMIC DNA]</scope>
    <source>
        <strain evidence="5 6">JCM23202</strain>
    </source>
</reference>
<dbReference type="InterPro" id="IPR050166">
    <property type="entry name" value="ABC_transporter_ATP-bind"/>
</dbReference>
<evidence type="ECO:0000259" key="4">
    <source>
        <dbReference type="PROSITE" id="PS50893"/>
    </source>
</evidence>
<accession>A0A7X1B902</accession>
<dbReference type="RefSeq" id="WP_185661782.1">
    <property type="nucleotide sequence ID" value="NZ_CAWPOO010000013.1"/>
</dbReference>
<keyword evidence="3 5" id="KW-0067">ATP-binding</keyword>
<dbReference type="PANTHER" id="PTHR42788:SF13">
    <property type="entry name" value="ALIPHATIC SULFONATES IMPORT ATP-BINDING PROTEIN SSUB"/>
    <property type="match status" value="1"/>
</dbReference>
<evidence type="ECO:0000313" key="6">
    <source>
        <dbReference type="Proteomes" id="UP000526501"/>
    </source>
</evidence>
<dbReference type="InterPro" id="IPR003593">
    <property type="entry name" value="AAA+_ATPase"/>
</dbReference>
<evidence type="ECO:0000313" key="5">
    <source>
        <dbReference type="EMBL" id="MBC2607919.1"/>
    </source>
</evidence>
<keyword evidence="1" id="KW-0813">Transport</keyword>
<dbReference type="CDD" id="cd03293">
    <property type="entry name" value="ABC_NrtD_SsuB_transporters"/>
    <property type="match status" value="1"/>
</dbReference>
<dbReference type="PROSITE" id="PS50893">
    <property type="entry name" value="ABC_TRANSPORTER_2"/>
    <property type="match status" value="1"/>
</dbReference>
<evidence type="ECO:0000256" key="3">
    <source>
        <dbReference type="ARBA" id="ARBA00022840"/>
    </source>
</evidence>
<dbReference type="AlphaFoldDB" id="A0A7X1B902"/>
<evidence type="ECO:0000256" key="2">
    <source>
        <dbReference type="ARBA" id="ARBA00022741"/>
    </source>
</evidence>
<proteinExistence type="predicted"/>